<organism evidence="2 3">
    <name type="scientific">Elysia chlorotica</name>
    <name type="common">Eastern emerald elysia</name>
    <name type="synonym">Sea slug</name>
    <dbReference type="NCBI Taxonomy" id="188477"/>
    <lineage>
        <taxon>Eukaryota</taxon>
        <taxon>Metazoa</taxon>
        <taxon>Spiralia</taxon>
        <taxon>Lophotrochozoa</taxon>
        <taxon>Mollusca</taxon>
        <taxon>Gastropoda</taxon>
        <taxon>Heterobranchia</taxon>
        <taxon>Euthyneura</taxon>
        <taxon>Panpulmonata</taxon>
        <taxon>Sacoglossa</taxon>
        <taxon>Placobranchoidea</taxon>
        <taxon>Plakobranchidae</taxon>
        <taxon>Elysia</taxon>
    </lineage>
</organism>
<feature type="compositionally biased region" description="Basic residues" evidence="1">
    <location>
        <begin position="161"/>
        <end position="171"/>
    </location>
</feature>
<feature type="compositionally biased region" description="Low complexity" evidence="1">
    <location>
        <begin position="575"/>
        <end position="589"/>
    </location>
</feature>
<accession>A0A433SXR6</accession>
<feature type="region of interest" description="Disordered" evidence="1">
    <location>
        <begin position="490"/>
        <end position="711"/>
    </location>
</feature>
<keyword evidence="3" id="KW-1185">Reference proteome</keyword>
<feature type="compositionally biased region" description="Basic and acidic residues" evidence="1">
    <location>
        <begin position="10"/>
        <end position="28"/>
    </location>
</feature>
<evidence type="ECO:0000313" key="3">
    <source>
        <dbReference type="Proteomes" id="UP000271974"/>
    </source>
</evidence>
<feature type="compositionally biased region" description="Acidic residues" evidence="1">
    <location>
        <begin position="517"/>
        <end position="530"/>
    </location>
</feature>
<feature type="region of interest" description="Disordered" evidence="1">
    <location>
        <begin position="1"/>
        <end position="28"/>
    </location>
</feature>
<feature type="region of interest" description="Disordered" evidence="1">
    <location>
        <begin position="224"/>
        <end position="245"/>
    </location>
</feature>
<comment type="caution">
    <text evidence="2">The sequence shown here is derived from an EMBL/GenBank/DDBJ whole genome shotgun (WGS) entry which is preliminary data.</text>
</comment>
<gene>
    <name evidence="2" type="ORF">EGW08_018122</name>
</gene>
<feature type="compositionally biased region" description="Polar residues" evidence="1">
    <location>
        <begin position="127"/>
        <end position="160"/>
    </location>
</feature>
<feature type="compositionally biased region" description="Basic and acidic residues" evidence="1">
    <location>
        <begin position="97"/>
        <end position="114"/>
    </location>
</feature>
<evidence type="ECO:0000256" key="1">
    <source>
        <dbReference type="SAM" id="MobiDB-lite"/>
    </source>
</evidence>
<feature type="compositionally biased region" description="Basic and acidic residues" evidence="1">
    <location>
        <begin position="531"/>
        <end position="541"/>
    </location>
</feature>
<name>A0A433SXR6_ELYCH</name>
<feature type="region of interest" description="Disordered" evidence="1">
    <location>
        <begin position="354"/>
        <end position="377"/>
    </location>
</feature>
<proteinExistence type="predicted"/>
<evidence type="ECO:0000313" key="2">
    <source>
        <dbReference type="EMBL" id="RUS74115.1"/>
    </source>
</evidence>
<feature type="compositionally biased region" description="Basic and acidic residues" evidence="1">
    <location>
        <begin position="702"/>
        <end position="711"/>
    </location>
</feature>
<sequence length="711" mass="76759">MSSGHGGAARRAEDLQDRERRSSAWRKEVRKVSAAYAVDNINNSWRRRSLTKTYDTRELAGSMPGTGKNRARSTSKTSQTQCKKTRAPSETNQTQSRKPEVQGTKRDPKRDPTKLYRTYGVLEQSFENKQNVGIKQSNPNKLSASNKQNTSKAGSVTSASRSRKYITRKPAKSSTCAMPLLHHRGSDKTLTKEMLEPTDVSTGELEANLTHLQPPAPHLYYEDQQQQALQNQTEEGGQGETYPSSSRWREPRVQVFYHVPEKDVAQAEEQLKRCRQPEADLSDVAALSDLDLQLLVLALLSRDLPMETAVMSACLSGPNSLALSALADMADLLSLLDPVLSGLGDILTPLGSQGELRGSKADGEGEDTEEGSGGDTGIAGTIKAKVNDLLKAAGERLEVSQRTAGAVHSLLRSLECGLLDDATISKGLCSCTTGLSCIENQTTENLQTVRSQLKSSLGQLVERLEEGHAPSSMTSSDWARLTNEVIHQVMQPASSQAEEEEEDEADIHQSPSHCSNDDDNNEEEAEEEKDLTDYDEMRSFEYFDPEPDAPANGASSETPRRDASRSRRRRKEAGRASARSRARSESGSRFTSKSPPPSDLKSNACSPTAPQVGDGAAKSPTRAVKSGSWSPVAHASASSATSSATSLSMSSSSSPSSSSSSSSCCSAASRASGDSSPAHAHSRTSSHRDPEESRSLTHRSRSSVDSKVGEK</sequence>
<feature type="region of interest" description="Disordered" evidence="1">
    <location>
        <begin position="127"/>
        <end position="190"/>
    </location>
</feature>
<feature type="compositionally biased region" description="Basic and acidic residues" evidence="1">
    <location>
        <begin position="686"/>
        <end position="695"/>
    </location>
</feature>
<protein>
    <submittedName>
        <fullName evidence="2">Uncharacterized protein</fullName>
    </submittedName>
</protein>
<dbReference type="EMBL" id="RQTK01000864">
    <property type="protein sequence ID" value="RUS74115.1"/>
    <property type="molecule type" value="Genomic_DNA"/>
</dbReference>
<reference evidence="2 3" key="1">
    <citation type="submission" date="2019-01" db="EMBL/GenBank/DDBJ databases">
        <title>A draft genome assembly of the solar-powered sea slug Elysia chlorotica.</title>
        <authorList>
            <person name="Cai H."/>
            <person name="Li Q."/>
            <person name="Fang X."/>
            <person name="Li J."/>
            <person name="Curtis N.E."/>
            <person name="Altenburger A."/>
            <person name="Shibata T."/>
            <person name="Feng M."/>
            <person name="Maeda T."/>
            <person name="Schwartz J.A."/>
            <person name="Shigenobu S."/>
            <person name="Lundholm N."/>
            <person name="Nishiyama T."/>
            <person name="Yang H."/>
            <person name="Hasebe M."/>
            <person name="Li S."/>
            <person name="Pierce S.K."/>
            <person name="Wang J."/>
        </authorList>
    </citation>
    <scope>NUCLEOTIDE SEQUENCE [LARGE SCALE GENOMIC DNA]</scope>
    <source>
        <strain evidence="2">EC2010</strain>
        <tissue evidence="2">Whole organism of an adult</tissue>
    </source>
</reference>
<feature type="compositionally biased region" description="Low complexity" evidence="1">
    <location>
        <begin position="628"/>
        <end position="678"/>
    </location>
</feature>
<feature type="region of interest" description="Disordered" evidence="1">
    <location>
        <begin position="42"/>
        <end position="114"/>
    </location>
</feature>
<dbReference type="AlphaFoldDB" id="A0A433SXR6"/>
<dbReference type="Proteomes" id="UP000271974">
    <property type="component" value="Unassembled WGS sequence"/>
</dbReference>
<feature type="compositionally biased region" description="Polar residues" evidence="1">
    <location>
        <begin position="600"/>
        <end position="609"/>
    </location>
</feature>